<sequence length="109" mass="11747">MLALGGCSEDVQLAASPVKNVEKVNITAQTQIDVYCPTGICQFDISSNEAITVTVTMHYDDAKMFRKIEGVSVTGKAGPTAKVLGANRFSMDLSGDNKPAKIQVVDYYR</sequence>
<gene>
    <name evidence="1" type="ORF">C9I89_06465</name>
</gene>
<evidence type="ECO:0000313" key="1">
    <source>
        <dbReference type="EMBL" id="PSW06347.1"/>
    </source>
</evidence>
<protein>
    <submittedName>
        <fullName evidence="1">Spore gernimation protein</fullName>
    </submittedName>
</protein>
<evidence type="ECO:0000313" key="2">
    <source>
        <dbReference type="Proteomes" id="UP000240904"/>
    </source>
</evidence>
<comment type="caution">
    <text evidence="1">The sequence shown here is derived from an EMBL/GenBank/DDBJ whole genome shotgun (WGS) entry which is preliminary data.</text>
</comment>
<dbReference type="EMBL" id="PYMC01000003">
    <property type="protein sequence ID" value="PSW06347.1"/>
    <property type="molecule type" value="Genomic_DNA"/>
</dbReference>
<proteinExistence type="predicted"/>
<dbReference type="Proteomes" id="UP000240904">
    <property type="component" value="Unassembled WGS sequence"/>
</dbReference>
<accession>A0A2T3N1Z9</accession>
<name>A0A2T3N1Z9_9GAMM</name>
<keyword evidence="2" id="KW-1185">Reference proteome</keyword>
<dbReference type="OrthoDB" id="5823233at2"/>
<dbReference type="AlphaFoldDB" id="A0A2T3N1Z9"/>
<reference evidence="1 2" key="1">
    <citation type="submission" date="2018-03" db="EMBL/GenBank/DDBJ databases">
        <title>Whole genome sequencing of Histamine producing bacteria.</title>
        <authorList>
            <person name="Butler K."/>
        </authorList>
    </citation>
    <scope>NUCLEOTIDE SEQUENCE [LARGE SCALE GENOMIC DNA]</scope>
    <source>
        <strain evidence="1 2">DSM 16190</strain>
    </source>
</reference>
<organism evidence="1 2">
    <name type="scientific">Photobacterium lipolyticum</name>
    <dbReference type="NCBI Taxonomy" id="266810"/>
    <lineage>
        <taxon>Bacteria</taxon>
        <taxon>Pseudomonadati</taxon>
        <taxon>Pseudomonadota</taxon>
        <taxon>Gammaproteobacteria</taxon>
        <taxon>Vibrionales</taxon>
        <taxon>Vibrionaceae</taxon>
        <taxon>Photobacterium</taxon>
    </lineage>
</organism>